<keyword evidence="2" id="KW-0489">Methyltransferase</keyword>
<protein>
    <submittedName>
        <fullName evidence="2">Methyltransferase domain protein</fullName>
    </submittedName>
</protein>
<proteinExistence type="predicted"/>
<dbReference type="GO" id="GO:0008757">
    <property type="term" value="F:S-adenosylmethionine-dependent methyltransferase activity"/>
    <property type="evidence" value="ECO:0007669"/>
    <property type="project" value="InterPro"/>
</dbReference>
<sequence>MEWNTETYDHKHDFVFKYGEKLLDYLPAHSNKVLDVGCGTGELTAQIAAKGCEVKGIDQSNNMIQKARLNFPKLDFVQGDILNMSLEKGEFDTVFSNAVFHWIKDQQKLAEKIQQVLQPGGYLICEFGAQGNINIISQAFSAELKLLGKTYRSPFYFPSVSAYTTLLSQNNFEIVTADAFSRPTFLKGGYSGLRNWVQQFFAADLAKLDDATMVLDHLEERLKSDLWKEDHWEADYRRIRVVAKSVR</sequence>
<dbReference type="Gene3D" id="3.40.50.150">
    <property type="entry name" value="Vaccinia Virus protein VP39"/>
    <property type="match status" value="1"/>
</dbReference>
<gene>
    <name evidence="2" type="ORF">FD50_GL000748</name>
</gene>
<evidence type="ECO:0000259" key="1">
    <source>
        <dbReference type="Pfam" id="PF08241"/>
    </source>
</evidence>
<accession>A0A0R1V5U2</accession>
<dbReference type="Pfam" id="PF08241">
    <property type="entry name" value="Methyltransf_11"/>
    <property type="match status" value="1"/>
</dbReference>
<evidence type="ECO:0000313" key="2">
    <source>
        <dbReference type="EMBL" id="KRL98931.1"/>
    </source>
</evidence>
<evidence type="ECO:0000313" key="3">
    <source>
        <dbReference type="Proteomes" id="UP000051166"/>
    </source>
</evidence>
<dbReference type="RefSeq" id="WP_056960824.1">
    <property type="nucleotide sequence ID" value="NZ_AZFQ01000036.1"/>
</dbReference>
<dbReference type="InterPro" id="IPR029063">
    <property type="entry name" value="SAM-dependent_MTases_sf"/>
</dbReference>
<dbReference type="PANTHER" id="PTHR43861:SF1">
    <property type="entry name" value="TRANS-ACONITATE 2-METHYLTRANSFERASE"/>
    <property type="match status" value="1"/>
</dbReference>
<dbReference type="GeneID" id="98308163"/>
<dbReference type="InterPro" id="IPR013216">
    <property type="entry name" value="Methyltransf_11"/>
</dbReference>
<dbReference type="PATRIC" id="fig|1423801.4.peg.759"/>
<dbReference type="OrthoDB" id="9760689at2"/>
<comment type="caution">
    <text evidence="2">The sequence shown here is derived from an EMBL/GenBank/DDBJ whole genome shotgun (WGS) entry which is preliminary data.</text>
</comment>
<organism evidence="2 3">
    <name type="scientific">Liquorilactobacillus satsumensis DSM 16230 = JCM 12392</name>
    <dbReference type="NCBI Taxonomy" id="1423801"/>
    <lineage>
        <taxon>Bacteria</taxon>
        <taxon>Bacillati</taxon>
        <taxon>Bacillota</taxon>
        <taxon>Bacilli</taxon>
        <taxon>Lactobacillales</taxon>
        <taxon>Lactobacillaceae</taxon>
        <taxon>Liquorilactobacillus</taxon>
    </lineage>
</organism>
<dbReference type="PANTHER" id="PTHR43861">
    <property type="entry name" value="TRANS-ACONITATE 2-METHYLTRANSFERASE-RELATED"/>
    <property type="match status" value="1"/>
</dbReference>
<dbReference type="CDD" id="cd02440">
    <property type="entry name" value="AdoMet_MTases"/>
    <property type="match status" value="1"/>
</dbReference>
<feature type="domain" description="Methyltransferase type 11" evidence="1">
    <location>
        <begin position="34"/>
        <end position="125"/>
    </location>
</feature>
<reference evidence="2 3" key="1">
    <citation type="journal article" date="2015" name="Genome Announc.">
        <title>Expanding the biotechnology potential of lactobacilli through comparative genomics of 213 strains and associated genera.</title>
        <authorList>
            <person name="Sun Z."/>
            <person name="Harris H.M."/>
            <person name="McCann A."/>
            <person name="Guo C."/>
            <person name="Argimon S."/>
            <person name="Zhang W."/>
            <person name="Yang X."/>
            <person name="Jeffery I.B."/>
            <person name="Cooney J.C."/>
            <person name="Kagawa T.F."/>
            <person name="Liu W."/>
            <person name="Song Y."/>
            <person name="Salvetti E."/>
            <person name="Wrobel A."/>
            <person name="Rasinkangas P."/>
            <person name="Parkhill J."/>
            <person name="Rea M.C."/>
            <person name="O'Sullivan O."/>
            <person name="Ritari J."/>
            <person name="Douillard F.P."/>
            <person name="Paul Ross R."/>
            <person name="Yang R."/>
            <person name="Briner A.E."/>
            <person name="Felis G.E."/>
            <person name="de Vos W.M."/>
            <person name="Barrangou R."/>
            <person name="Klaenhammer T.R."/>
            <person name="Caufield P.W."/>
            <person name="Cui Y."/>
            <person name="Zhang H."/>
            <person name="O'Toole P.W."/>
        </authorList>
    </citation>
    <scope>NUCLEOTIDE SEQUENCE [LARGE SCALE GENOMIC DNA]</scope>
    <source>
        <strain evidence="2 3">DSM 16230</strain>
    </source>
</reference>
<keyword evidence="3" id="KW-1185">Reference proteome</keyword>
<keyword evidence="2" id="KW-0808">Transferase</keyword>
<dbReference type="EMBL" id="AZFQ01000036">
    <property type="protein sequence ID" value="KRL98931.1"/>
    <property type="molecule type" value="Genomic_DNA"/>
</dbReference>
<dbReference type="AlphaFoldDB" id="A0A0R1V5U2"/>
<dbReference type="SUPFAM" id="SSF53335">
    <property type="entry name" value="S-adenosyl-L-methionine-dependent methyltransferases"/>
    <property type="match status" value="1"/>
</dbReference>
<dbReference type="GO" id="GO:0032259">
    <property type="term" value="P:methylation"/>
    <property type="evidence" value="ECO:0007669"/>
    <property type="project" value="UniProtKB-KW"/>
</dbReference>
<name>A0A0R1V5U2_9LACO</name>
<dbReference type="Proteomes" id="UP000051166">
    <property type="component" value="Unassembled WGS sequence"/>
</dbReference>
<dbReference type="STRING" id="1423801.FD50_GL000748"/>